<feature type="transmembrane region" description="Helical" evidence="7">
    <location>
        <begin position="231"/>
        <end position="252"/>
    </location>
</feature>
<organism evidence="9 10">
    <name type="scientific">Microbacterium trichothecenolyticum</name>
    <name type="common">Aureobacterium trichothecenolyticum</name>
    <dbReference type="NCBI Taxonomy" id="69370"/>
    <lineage>
        <taxon>Bacteria</taxon>
        <taxon>Bacillati</taxon>
        <taxon>Actinomycetota</taxon>
        <taxon>Actinomycetes</taxon>
        <taxon>Micrococcales</taxon>
        <taxon>Microbacteriaceae</taxon>
        <taxon>Microbacterium</taxon>
    </lineage>
</organism>
<protein>
    <submittedName>
        <fullName evidence="9">Sialic acid TRAP transporter permease protein SiaT</fullName>
    </submittedName>
</protein>
<dbReference type="EMBL" id="JYJA01000035">
    <property type="protein sequence ID" value="KJL42329.1"/>
    <property type="molecule type" value="Genomic_DNA"/>
</dbReference>
<keyword evidence="5 7" id="KW-1133">Transmembrane helix</keyword>
<evidence type="ECO:0000313" key="9">
    <source>
        <dbReference type="EMBL" id="KJL42329.1"/>
    </source>
</evidence>
<keyword evidence="2" id="KW-1003">Cell membrane</keyword>
<feature type="domain" description="TRAP C4-dicarboxylate transport system permease DctM subunit" evidence="8">
    <location>
        <begin position="62"/>
        <end position="500"/>
    </location>
</feature>
<dbReference type="InterPro" id="IPR010656">
    <property type="entry name" value="DctM"/>
</dbReference>
<evidence type="ECO:0000259" key="8">
    <source>
        <dbReference type="Pfam" id="PF06808"/>
    </source>
</evidence>
<dbReference type="InterPro" id="IPR004681">
    <property type="entry name" value="TRAP_DctM"/>
</dbReference>
<reference evidence="9 10" key="1">
    <citation type="submission" date="2015-02" db="EMBL/GenBank/DDBJ databases">
        <title>Draft genome sequences of ten Microbacterium spp. with emphasis on heavy metal contaminated environments.</title>
        <authorList>
            <person name="Corretto E."/>
        </authorList>
    </citation>
    <scope>NUCLEOTIDE SEQUENCE [LARGE SCALE GENOMIC DNA]</scope>
    <source>
        <strain evidence="9 10">DSM 8608</strain>
    </source>
</reference>
<dbReference type="Proteomes" id="UP000034098">
    <property type="component" value="Unassembled WGS sequence"/>
</dbReference>
<evidence type="ECO:0000256" key="2">
    <source>
        <dbReference type="ARBA" id="ARBA00022475"/>
    </source>
</evidence>
<evidence type="ECO:0000256" key="4">
    <source>
        <dbReference type="ARBA" id="ARBA00022692"/>
    </source>
</evidence>
<feature type="transmembrane region" description="Helical" evidence="7">
    <location>
        <begin position="367"/>
        <end position="386"/>
    </location>
</feature>
<dbReference type="AlphaFoldDB" id="A0A0M2H728"/>
<feature type="transmembrane region" description="Helical" evidence="7">
    <location>
        <begin position="196"/>
        <end position="219"/>
    </location>
</feature>
<comment type="caution">
    <text evidence="9">The sequence shown here is derived from an EMBL/GenBank/DDBJ whole genome shotgun (WGS) entry which is preliminary data.</text>
</comment>
<feature type="transmembrane region" description="Helical" evidence="7">
    <location>
        <begin position="272"/>
        <end position="293"/>
    </location>
</feature>
<dbReference type="GO" id="GO:0005886">
    <property type="term" value="C:plasma membrane"/>
    <property type="evidence" value="ECO:0007669"/>
    <property type="project" value="UniProtKB-SubCell"/>
</dbReference>
<evidence type="ECO:0000256" key="5">
    <source>
        <dbReference type="ARBA" id="ARBA00022989"/>
    </source>
</evidence>
<sequence length="512" mass="53143">MTTQLNEPSPPVVKNRTATAKDVATARRFTIGLILVALVTVALVGYVFVVPSSKLVVGFIVIVLMMALILLKIPVGIAMSAAAMLGLYILVGPNAVAGSLKEVVFGSFASWSLSVIPMFVLMGVAMGKSGLMAGAYGSARKWLSRLPGGLAVATNFAGAGMAAASGSTIGITYAIGRVSIPEMIRAGYKPSLAMGATGMAGTLGQVIPPSILLVIYAGIAGTPVGPQLLAGLVPGLALAVLFAIVIVLWATISPSSGPRGGRFTWKARFASLIHLVPMLVIIAVVLGGIYSGVFTATEAGAWGALVALLLGLGLVIARSQQEVRSGESTVATRRVVGTFLSSTLLETVSAVATVMLLLVGVNLLTRVMALSGLAQWVADIVVALGLNKFTFLLLLIPIYLILGFFLDTLAMMLLTIPVFMAPLIALDVDLIWFGVFLIVLAEIDLVAPPLGILNFVVLAISKGSTKGMGLNLKITDVFKGVLPFIAACIVMLVVLILWPDLALWLPGISVAE</sequence>
<feature type="transmembrane region" description="Helical" evidence="7">
    <location>
        <begin position="103"/>
        <end position="126"/>
    </location>
</feature>
<dbReference type="PANTHER" id="PTHR33362">
    <property type="entry name" value="SIALIC ACID TRAP TRANSPORTER PERMEASE PROTEIN SIAT-RELATED"/>
    <property type="match status" value="1"/>
</dbReference>
<name>A0A0M2H728_MICTR</name>
<feature type="transmembrane region" description="Helical" evidence="7">
    <location>
        <begin position="77"/>
        <end position="96"/>
    </location>
</feature>
<dbReference type="PANTHER" id="PTHR33362:SF5">
    <property type="entry name" value="C4-DICARBOXYLATE TRAP TRANSPORTER LARGE PERMEASE PROTEIN DCTM"/>
    <property type="match status" value="1"/>
</dbReference>
<feature type="transmembrane region" description="Helical" evidence="7">
    <location>
        <begin position="29"/>
        <end position="48"/>
    </location>
</feature>
<dbReference type="Pfam" id="PF06808">
    <property type="entry name" value="DctM"/>
    <property type="match status" value="1"/>
</dbReference>
<evidence type="ECO:0000256" key="6">
    <source>
        <dbReference type="ARBA" id="ARBA00023136"/>
    </source>
</evidence>
<comment type="subcellular location">
    <subcellularLocation>
        <location evidence="1">Cell inner membrane</location>
        <topology evidence="1">Multi-pass membrane protein</topology>
    </subcellularLocation>
</comment>
<feature type="transmembrane region" description="Helical" evidence="7">
    <location>
        <begin position="481"/>
        <end position="498"/>
    </location>
</feature>
<dbReference type="RefSeq" id="WP_084695600.1">
    <property type="nucleotide sequence ID" value="NZ_JYJA01000035.1"/>
</dbReference>
<dbReference type="PATRIC" id="fig|69370.6.peg.2383"/>
<evidence type="ECO:0000313" key="10">
    <source>
        <dbReference type="Proteomes" id="UP000034098"/>
    </source>
</evidence>
<evidence type="ECO:0000256" key="7">
    <source>
        <dbReference type="SAM" id="Phobius"/>
    </source>
</evidence>
<accession>A0A0M2H728</accession>
<keyword evidence="6 7" id="KW-0472">Membrane</keyword>
<dbReference type="GO" id="GO:0022857">
    <property type="term" value="F:transmembrane transporter activity"/>
    <property type="evidence" value="ECO:0007669"/>
    <property type="project" value="TreeGrafter"/>
</dbReference>
<feature type="transmembrane region" description="Helical" evidence="7">
    <location>
        <begin position="55"/>
        <end position="71"/>
    </location>
</feature>
<gene>
    <name evidence="9" type="primary">siaT</name>
    <name evidence="9" type="ORF">RS82_02345</name>
</gene>
<feature type="transmembrane region" description="Helical" evidence="7">
    <location>
        <begin position="430"/>
        <end position="460"/>
    </location>
</feature>
<proteinExistence type="predicted"/>
<feature type="transmembrane region" description="Helical" evidence="7">
    <location>
        <begin position="338"/>
        <end position="361"/>
    </location>
</feature>
<keyword evidence="3" id="KW-0997">Cell inner membrane</keyword>
<keyword evidence="10" id="KW-1185">Reference proteome</keyword>
<keyword evidence="4 7" id="KW-0812">Transmembrane</keyword>
<evidence type="ECO:0000256" key="1">
    <source>
        <dbReference type="ARBA" id="ARBA00004429"/>
    </source>
</evidence>
<feature type="transmembrane region" description="Helical" evidence="7">
    <location>
        <begin position="398"/>
        <end position="424"/>
    </location>
</feature>
<feature type="transmembrane region" description="Helical" evidence="7">
    <location>
        <begin position="299"/>
        <end position="317"/>
    </location>
</feature>
<evidence type="ECO:0000256" key="3">
    <source>
        <dbReference type="ARBA" id="ARBA00022519"/>
    </source>
</evidence>
<feature type="transmembrane region" description="Helical" evidence="7">
    <location>
        <begin position="146"/>
        <end position="175"/>
    </location>
</feature>